<comment type="caution">
    <text evidence="3">The sequence shown here is derived from an EMBL/GenBank/DDBJ whole genome shotgun (WGS) entry which is preliminary data.</text>
</comment>
<dbReference type="Gene3D" id="3.90.850.10">
    <property type="entry name" value="Fumarylacetoacetase-like, C-terminal domain"/>
    <property type="match status" value="1"/>
</dbReference>
<organism evidence="3 4">
    <name type="scientific">Curtobacterium citreum</name>
    <dbReference type="NCBI Taxonomy" id="2036"/>
    <lineage>
        <taxon>Bacteria</taxon>
        <taxon>Bacillati</taxon>
        <taxon>Actinomycetota</taxon>
        <taxon>Actinomycetes</taxon>
        <taxon>Micrococcales</taxon>
        <taxon>Microbacteriaceae</taxon>
        <taxon>Curtobacterium</taxon>
    </lineage>
</organism>
<evidence type="ECO:0000313" key="3">
    <source>
        <dbReference type="EMBL" id="NUU29013.1"/>
    </source>
</evidence>
<dbReference type="InterPro" id="IPR036663">
    <property type="entry name" value="Fumarylacetoacetase_C_sf"/>
</dbReference>
<reference evidence="3 4" key="1">
    <citation type="submission" date="2020-05" db="EMBL/GenBank/DDBJ databases">
        <title>Genome Sequencing of Type Strains.</title>
        <authorList>
            <person name="Lemaire J.F."/>
            <person name="Inderbitzin P."/>
            <person name="Gregorio O.A."/>
            <person name="Collins S.B."/>
            <person name="Wespe N."/>
            <person name="Knight-Connoni V."/>
        </authorList>
    </citation>
    <scope>NUCLEOTIDE SEQUENCE [LARGE SCALE GENOMIC DNA]</scope>
    <source>
        <strain evidence="3 4">DSM 20512</strain>
    </source>
</reference>
<keyword evidence="1" id="KW-0479">Metal-binding</keyword>
<feature type="domain" description="Fumarylacetoacetase-like C-terminal" evidence="2">
    <location>
        <begin position="27"/>
        <end position="227"/>
    </location>
</feature>
<dbReference type="InterPro" id="IPR011234">
    <property type="entry name" value="Fumarylacetoacetase-like_C"/>
</dbReference>
<dbReference type="EMBL" id="JABMCG010000116">
    <property type="protein sequence ID" value="NUU29013.1"/>
    <property type="molecule type" value="Genomic_DNA"/>
</dbReference>
<dbReference type="Pfam" id="PF01557">
    <property type="entry name" value="FAA_hydrolase"/>
    <property type="match status" value="1"/>
</dbReference>
<keyword evidence="3" id="KW-0378">Hydrolase</keyword>
<dbReference type="PANTHER" id="PTHR11820">
    <property type="entry name" value="ACYLPYRUVASE"/>
    <property type="match status" value="1"/>
</dbReference>
<gene>
    <name evidence="3" type="ORF">HP467_12970</name>
</gene>
<protein>
    <submittedName>
        <fullName evidence="3">Fumarylacetoacetate hydrolase family protein</fullName>
    </submittedName>
</protein>
<evidence type="ECO:0000313" key="4">
    <source>
        <dbReference type="Proteomes" id="UP000539146"/>
    </source>
</evidence>
<dbReference type="RefSeq" id="WP_175326422.1">
    <property type="nucleotide sequence ID" value="NZ_BAAAWP010000001.1"/>
</dbReference>
<dbReference type="AlphaFoldDB" id="A0A850E031"/>
<evidence type="ECO:0000259" key="2">
    <source>
        <dbReference type="Pfam" id="PF01557"/>
    </source>
</evidence>
<name>A0A850E031_9MICO</name>
<evidence type="ECO:0000256" key="1">
    <source>
        <dbReference type="ARBA" id="ARBA00022723"/>
    </source>
</evidence>
<dbReference type="Proteomes" id="UP000539146">
    <property type="component" value="Unassembled WGS sequence"/>
</dbReference>
<dbReference type="SUPFAM" id="SSF56529">
    <property type="entry name" value="FAH"/>
    <property type="match status" value="1"/>
</dbReference>
<dbReference type="PANTHER" id="PTHR11820:SF90">
    <property type="entry name" value="FLUTATHIONE S-TRANSFERASE"/>
    <property type="match status" value="1"/>
</dbReference>
<accession>A0A850E031</accession>
<dbReference type="GO" id="GO:0046872">
    <property type="term" value="F:metal ion binding"/>
    <property type="evidence" value="ECO:0007669"/>
    <property type="project" value="UniProtKB-KW"/>
</dbReference>
<sequence>MPDLVITPPEQPTLPTSTGGRFPVRRVYCVGRNYAAHAREMGHDPDREPPFFFTKPASALVTDDGDTPYPPQTDRLEHEVELVVALGAGGSDVPADRALELVWGYAVGLDLTRRDLQAEAKRLGRPWDLAKGFDASAPIGRLVPAADVDPTAGTVTLHVDGELRQSGDLADQIWSVAETIAELSRFVALAPGDLLMTGTPDGVGPLARGERLEGRIDGVGSVTTRIV</sequence>
<dbReference type="GO" id="GO:0018773">
    <property type="term" value="F:acetylpyruvate hydrolase activity"/>
    <property type="evidence" value="ECO:0007669"/>
    <property type="project" value="TreeGrafter"/>
</dbReference>
<proteinExistence type="predicted"/>